<evidence type="ECO:0000313" key="2">
    <source>
        <dbReference type="Proteomes" id="UP001597525"/>
    </source>
</evidence>
<gene>
    <name evidence="1" type="ORF">ACFS7Y_03385</name>
</gene>
<organism evidence="1 2">
    <name type="scientific">Sphingobacterium bambusae</name>
    <dbReference type="NCBI Taxonomy" id="662858"/>
    <lineage>
        <taxon>Bacteria</taxon>
        <taxon>Pseudomonadati</taxon>
        <taxon>Bacteroidota</taxon>
        <taxon>Sphingobacteriia</taxon>
        <taxon>Sphingobacteriales</taxon>
        <taxon>Sphingobacteriaceae</taxon>
        <taxon>Sphingobacterium</taxon>
    </lineage>
</organism>
<sequence>MKSSDFAARIALIVVEVTNLKVRLKLLLGYLTKINNKFVTIRELKFDLGRFISVNN</sequence>
<proteinExistence type="predicted"/>
<name>A0ABW6BAC6_9SPHI</name>
<accession>A0ABW6BAC6</accession>
<keyword evidence="2" id="KW-1185">Reference proteome</keyword>
<dbReference type="RefSeq" id="WP_320184200.1">
    <property type="nucleotide sequence ID" value="NZ_CP138332.1"/>
</dbReference>
<protein>
    <submittedName>
        <fullName evidence="1">Uncharacterized protein</fullName>
    </submittedName>
</protein>
<comment type="caution">
    <text evidence="1">The sequence shown here is derived from an EMBL/GenBank/DDBJ whole genome shotgun (WGS) entry which is preliminary data.</text>
</comment>
<evidence type="ECO:0000313" key="1">
    <source>
        <dbReference type="EMBL" id="MFD2966411.1"/>
    </source>
</evidence>
<dbReference type="EMBL" id="JBHUPB010000003">
    <property type="protein sequence ID" value="MFD2966411.1"/>
    <property type="molecule type" value="Genomic_DNA"/>
</dbReference>
<reference evidence="2" key="1">
    <citation type="journal article" date="2019" name="Int. J. Syst. Evol. Microbiol.">
        <title>The Global Catalogue of Microorganisms (GCM) 10K type strain sequencing project: providing services to taxonomists for standard genome sequencing and annotation.</title>
        <authorList>
            <consortium name="The Broad Institute Genomics Platform"/>
            <consortium name="The Broad Institute Genome Sequencing Center for Infectious Disease"/>
            <person name="Wu L."/>
            <person name="Ma J."/>
        </authorList>
    </citation>
    <scope>NUCLEOTIDE SEQUENCE [LARGE SCALE GENOMIC DNA]</scope>
    <source>
        <strain evidence="2">KCTC 22814</strain>
    </source>
</reference>
<dbReference type="Proteomes" id="UP001597525">
    <property type="component" value="Unassembled WGS sequence"/>
</dbReference>